<evidence type="ECO:0000256" key="1">
    <source>
        <dbReference type="SAM" id="Phobius"/>
    </source>
</evidence>
<proteinExistence type="predicted"/>
<reference evidence="2" key="1">
    <citation type="submission" date="2014-09" db="EMBL/GenBank/DDBJ databases">
        <authorList>
            <person name="Magalhaes I.L.F."/>
            <person name="Oliveira U."/>
            <person name="Santos F.R."/>
            <person name="Vidigal T.H.D.A."/>
            <person name="Brescovit A.D."/>
            <person name="Santos A.J."/>
        </authorList>
    </citation>
    <scope>NUCLEOTIDE SEQUENCE</scope>
    <source>
        <tissue evidence="2">Shoot tissue taken approximately 20 cm above the soil surface</tissue>
    </source>
</reference>
<keyword evidence="1" id="KW-0812">Transmembrane</keyword>
<name>A0A0A9CRF1_ARUDO</name>
<accession>A0A0A9CRF1</accession>
<evidence type="ECO:0000313" key="2">
    <source>
        <dbReference type="EMBL" id="JAD75980.1"/>
    </source>
</evidence>
<sequence>MPDHAATPVVTVLLCHDLRKNMRMRSQRNPWKWMLIFGHVYSACPTSSCWALLRKDRSH</sequence>
<protein>
    <submittedName>
        <fullName evidence="2">Uncharacterized protein</fullName>
    </submittedName>
</protein>
<dbReference type="EMBL" id="GBRH01221915">
    <property type="protein sequence ID" value="JAD75980.1"/>
    <property type="molecule type" value="Transcribed_RNA"/>
</dbReference>
<reference evidence="2" key="2">
    <citation type="journal article" date="2015" name="Data Brief">
        <title>Shoot transcriptome of the giant reed, Arundo donax.</title>
        <authorList>
            <person name="Barrero R.A."/>
            <person name="Guerrero F.D."/>
            <person name="Moolhuijzen P."/>
            <person name="Goolsby J.A."/>
            <person name="Tidwell J."/>
            <person name="Bellgard S.E."/>
            <person name="Bellgard M.I."/>
        </authorList>
    </citation>
    <scope>NUCLEOTIDE SEQUENCE</scope>
    <source>
        <tissue evidence="2">Shoot tissue taken approximately 20 cm above the soil surface</tissue>
    </source>
</reference>
<keyword evidence="1" id="KW-0472">Membrane</keyword>
<dbReference type="AlphaFoldDB" id="A0A0A9CRF1"/>
<keyword evidence="1" id="KW-1133">Transmembrane helix</keyword>
<organism evidence="2">
    <name type="scientific">Arundo donax</name>
    <name type="common">Giant reed</name>
    <name type="synonym">Donax arundinaceus</name>
    <dbReference type="NCBI Taxonomy" id="35708"/>
    <lineage>
        <taxon>Eukaryota</taxon>
        <taxon>Viridiplantae</taxon>
        <taxon>Streptophyta</taxon>
        <taxon>Embryophyta</taxon>
        <taxon>Tracheophyta</taxon>
        <taxon>Spermatophyta</taxon>
        <taxon>Magnoliopsida</taxon>
        <taxon>Liliopsida</taxon>
        <taxon>Poales</taxon>
        <taxon>Poaceae</taxon>
        <taxon>PACMAD clade</taxon>
        <taxon>Arundinoideae</taxon>
        <taxon>Arundineae</taxon>
        <taxon>Arundo</taxon>
    </lineage>
</organism>
<feature type="transmembrane region" description="Helical" evidence="1">
    <location>
        <begin position="33"/>
        <end position="53"/>
    </location>
</feature>